<dbReference type="STRING" id="623281.SAMN05421747_101523"/>
<dbReference type="PANTHER" id="PTHR42891">
    <property type="entry name" value="D-GLYCERO-BETA-D-MANNO-HEPTOSE-1,7-BISPHOSPHATE 7-PHOSPHATASE"/>
    <property type="match status" value="1"/>
</dbReference>
<proteinExistence type="inferred from homology"/>
<feature type="binding site" evidence="10">
    <location>
        <position position="108"/>
    </location>
    <ligand>
        <name>Zn(2+)</name>
        <dbReference type="ChEBI" id="CHEBI:29105"/>
    </ligand>
</feature>
<feature type="binding site" evidence="10">
    <location>
        <position position="91"/>
    </location>
    <ligand>
        <name>Zn(2+)</name>
        <dbReference type="ChEBI" id="CHEBI:29105"/>
    </ligand>
</feature>
<dbReference type="PIRSF" id="PIRSF004682">
    <property type="entry name" value="GmhB"/>
    <property type="match status" value="1"/>
</dbReference>
<evidence type="ECO:0000313" key="11">
    <source>
        <dbReference type="EMBL" id="SFB85337.1"/>
    </source>
</evidence>
<dbReference type="GO" id="GO:0005737">
    <property type="term" value="C:cytoplasm"/>
    <property type="evidence" value="ECO:0007669"/>
    <property type="project" value="UniProtKB-SubCell"/>
</dbReference>
<evidence type="ECO:0000256" key="10">
    <source>
        <dbReference type="PIRSR" id="PIRSR004682-4"/>
    </source>
</evidence>
<dbReference type="NCBIfam" id="TIGR01662">
    <property type="entry name" value="HAD-SF-IIIA"/>
    <property type="match status" value="1"/>
</dbReference>
<feature type="binding site" evidence="10">
    <location>
        <position position="12"/>
    </location>
    <ligand>
        <name>Mg(2+)</name>
        <dbReference type="ChEBI" id="CHEBI:18420"/>
    </ligand>
</feature>
<evidence type="ECO:0000256" key="8">
    <source>
        <dbReference type="PIRSR" id="PIRSR004682-1"/>
    </source>
</evidence>
<dbReference type="InterPro" id="IPR036412">
    <property type="entry name" value="HAD-like_sf"/>
</dbReference>
<dbReference type="InterPro" id="IPR004446">
    <property type="entry name" value="Heptose_bisP_phosphatase"/>
</dbReference>
<evidence type="ECO:0000256" key="7">
    <source>
        <dbReference type="PIRNR" id="PIRNR004682"/>
    </source>
</evidence>
<reference evidence="11 12" key="1">
    <citation type="submission" date="2016-10" db="EMBL/GenBank/DDBJ databases">
        <authorList>
            <person name="de Groot N.N."/>
        </authorList>
    </citation>
    <scope>NUCLEOTIDE SEQUENCE [LARGE SCALE GENOMIC DNA]</scope>
    <source>
        <strain evidence="11 12">DSM 22900</strain>
    </source>
</reference>
<evidence type="ECO:0000256" key="1">
    <source>
        <dbReference type="ARBA" id="ARBA00004496"/>
    </source>
</evidence>
<evidence type="ECO:0000256" key="9">
    <source>
        <dbReference type="PIRSR" id="PIRSR004682-3"/>
    </source>
</evidence>
<feature type="binding site" evidence="10">
    <location>
        <position position="10"/>
    </location>
    <ligand>
        <name>Mg(2+)</name>
        <dbReference type="ChEBI" id="CHEBI:18420"/>
    </ligand>
</feature>
<feature type="active site" description="Proton donor" evidence="8">
    <location>
        <position position="12"/>
    </location>
</feature>
<dbReference type="SUPFAM" id="SSF56784">
    <property type="entry name" value="HAD-like"/>
    <property type="match status" value="1"/>
</dbReference>
<dbReference type="CDD" id="cd07503">
    <property type="entry name" value="HAD_HisB-N"/>
    <property type="match status" value="1"/>
</dbReference>
<dbReference type="InterPro" id="IPR023214">
    <property type="entry name" value="HAD_sf"/>
</dbReference>
<evidence type="ECO:0000256" key="2">
    <source>
        <dbReference type="ARBA" id="ARBA00022490"/>
    </source>
</evidence>
<name>A0A1I1EE49_9SPHI</name>
<dbReference type="InterPro" id="IPR006543">
    <property type="entry name" value="Histidinol-phos"/>
</dbReference>
<feature type="active site" description="Nucleophile" evidence="8">
    <location>
        <position position="10"/>
    </location>
</feature>
<keyword evidence="10" id="KW-0460">Magnesium</keyword>
<dbReference type="AlphaFoldDB" id="A0A1I1EE49"/>
<dbReference type="RefSeq" id="WP_090970722.1">
    <property type="nucleotide sequence ID" value="NZ_FOLL01000001.1"/>
</dbReference>
<dbReference type="GO" id="GO:0046872">
    <property type="term" value="F:metal ion binding"/>
    <property type="evidence" value="ECO:0007669"/>
    <property type="project" value="UniProtKB-KW"/>
</dbReference>
<feature type="binding site" evidence="10">
    <location>
        <position position="93"/>
    </location>
    <ligand>
        <name>Zn(2+)</name>
        <dbReference type="ChEBI" id="CHEBI:29105"/>
    </ligand>
</feature>
<organism evidence="11 12">
    <name type="scientific">Parapedobacter composti</name>
    <dbReference type="NCBI Taxonomy" id="623281"/>
    <lineage>
        <taxon>Bacteria</taxon>
        <taxon>Pseudomonadati</taxon>
        <taxon>Bacteroidota</taxon>
        <taxon>Sphingobacteriia</taxon>
        <taxon>Sphingobacteriales</taxon>
        <taxon>Sphingobacteriaceae</taxon>
        <taxon>Parapedobacter</taxon>
    </lineage>
</organism>
<keyword evidence="12" id="KW-1185">Reference proteome</keyword>
<dbReference type="GO" id="GO:0016791">
    <property type="term" value="F:phosphatase activity"/>
    <property type="evidence" value="ECO:0007669"/>
    <property type="project" value="InterPro"/>
</dbReference>
<dbReference type="EC" id="3.1.3.-" evidence="7"/>
<dbReference type="Pfam" id="PF13242">
    <property type="entry name" value="Hydrolase_like"/>
    <property type="match status" value="1"/>
</dbReference>
<evidence type="ECO:0000313" key="12">
    <source>
        <dbReference type="Proteomes" id="UP000199577"/>
    </source>
</evidence>
<feature type="binding site" evidence="10">
    <location>
        <position position="106"/>
    </location>
    <ligand>
        <name>Zn(2+)</name>
        <dbReference type="ChEBI" id="CHEBI:29105"/>
    </ligand>
</feature>
<feature type="site" description="Stabilizes the phosphoryl group" evidence="9">
    <location>
        <position position="52"/>
    </location>
</feature>
<dbReference type="Gene3D" id="3.40.50.1000">
    <property type="entry name" value="HAD superfamily/HAD-like"/>
    <property type="match status" value="1"/>
</dbReference>
<keyword evidence="2 7" id="KW-0963">Cytoplasm</keyword>
<comment type="subcellular location">
    <subcellularLocation>
        <location evidence="1 7">Cytoplasm</location>
    </subcellularLocation>
</comment>
<keyword evidence="3 10" id="KW-0479">Metal-binding</keyword>
<dbReference type="PANTHER" id="PTHR42891:SF1">
    <property type="entry name" value="D-GLYCERO-BETA-D-MANNO-HEPTOSE-1,7-BISPHOSPHATE 7-PHOSPHATASE"/>
    <property type="match status" value="1"/>
</dbReference>
<dbReference type="InterPro" id="IPR006549">
    <property type="entry name" value="HAD-SF_hydro_IIIA"/>
</dbReference>
<comment type="similarity">
    <text evidence="7">Belongs to the gmhB family.</text>
</comment>
<evidence type="ECO:0000256" key="3">
    <source>
        <dbReference type="ARBA" id="ARBA00022723"/>
    </source>
</evidence>
<feature type="site" description="Contributes to substrate recognition" evidence="9">
    <location>
        <position position="109"/>
    </location>
</feature>
<dbReference type="OrthoDB" id="9813880at2"/>
<keyword evidence="5 7" id="KW-0119">Carbohydrate metabolism</keyword>
<feature type="binding site" evidence="10">
    <location>
        <position position="135"/>
    </location>
    <ligand>
        <name>Mg(2+)</name>
        <dbReference type="ChEBI" id="CHEBI:18420"/>
    </ligand>
</feature>
<protein>
    <recommendedName>
        <fullName evidence="6 7">D,D-heptose 1,7-bisphosphate phosphatase</fullName>
        <ecNumber evidence="7">3.1.3.-</ecNumber>
    </recommendedName>
</protein>
<keyword evidence="10" id="KW-0862">Zinc</keyword>
<sequence length="188" mass="20439">MSGKKAVFLDKDGTLIRDVPYNADPSKVELLHGVASGLRQLSNKGYLFFIVTNQAGVAKGYFKEEALTAVEHKLQLLLHQSGIALSGFYYCPHHPQGVVAAYAKACHCRKPMPGMLFDAATRHGLSLAQSWMVGDILDDIEAGNRAGCRTVLVDGTASERVQISGGYRRPSYIADNFKEAANLIVKNT</sequence>
<dbReference type="Proteomes" id="UP000199577">
    <property type="component" value="Unassembled WGS sequence"/>
</dbReference>
<dbReference type="NCBIfam" id="TIGR01656">
    <property type="entry name" value="Histidinol-ppas"/>
    <property type="match status" value="1"/>
</dbReference>
<evidence type="ECO:0000256" key="6">
    <source>
        <dbReference type="ARBA" id="ARBA00031828"/>
    </source>
</evidence>
<comment type="cofactor">
    <cofactor evidence="10">
        <name>Mg(2+)</name>
        <dbReference type="ChEBI" id="CHEBI:18420"/>
    </cofactor>
</comment>
<gene>
    <name evidence="11" type="ORF">SAMN05421747_101523</name>
</gene>
<evidence type="ECO:0000256" key="5">
    <source>
        <dbReference type="ARBA" id="ARBA00023277"/>
    </source>
</evidence>
<keyword evidence="4 7" id="KW-0378">Hydrolase</keyword>
<feature type="site" description="Contributes to substrate recognition" evidence="9">
    <location>
        <position position="110"/>
    </location>
</feature>
<comment type="cofactor">
    <cofactor evidence="10">
        <name>Zn(2+)</name>
        <dbReference type="ChEBI" id="CHEBI:29105"/>
    </cofactor>
</comment>
<accession>A0A1I1EE49</accession>
<dbReference type="GO" id="GO:0005975">
    <property type="term" value="P:carbohydrate metabolic process"/>
    <property type="evidence" value="ECO:0007669"/>
    <property type="project" value="InterPro"/>
</dbReference>
<evidence type="ECO:0000256" key="4">
    <source>
        <dbReference type="ARBA" id="ARBA00022801"/>
    </source>
</evidence>
<dbReference type="EMBL" id="FOLL01000001">
    <property type="protein sequence ID" value="SFB85337.1"/>
    <property type="molecule type" value="Genomic_DNA"/>
</dbReference>